<protein>
    <recommendedName>
        <fullName evidence="3">Nudix hydrolase domain-containing protein</fullName>
    </recommendedName>
</protein>
<dbReference type="RefSeq" id="XP_040795076.1">
    <property type="nucleotide sequence ID" value="XM_040949047.1"/>
</dbReference>
<dbReference type="Proteomes" id="UP000249789">
    <property type="component" value="Unassembled WGS sequence"/>
</dbReference>
<gene>
    <name evidence="1" type="ORF">BO72DRAFT_502254</name>
</gene>
<evidence type="ECO:0008006" key="3">
    <source>
        <dbReference type="Google" id="ProtNLM"/>
    </source>
</evidence>
<dbReference type="GeneID" id="63866380"/>
<dbReference type="PANTHER" id="PTHR10885:SF0">
    <property type="entry name" value="ISOPENTENYL-DIPHOSPHATE DELTA-ISOMERASE"/>
    <property type="match status" value="1"/>
</dbReference>
<dbReference type="PANTHER" id="PTHR10885">
    <property type="entry name" value="ISOPENTENYL-DIPHOSPHATE DELTA-ISOMERASE"/>
    <property type="match status" value="1"/>
</dbReference>
<name>A0A8G1RD19_9EURO</name>
<dbReference type="InterPro" id="IPR015797">
    <property type="entry name" value="NUDIX_hydrolase-like_dom_sf"/>
</dbReference>
<reference evidence="1 2" key="1">
    <citation type="submission" date="2018-02" db="EMBL/GenBank/DDBJ databases">
        <title>The genomes of Aspergillus section Nigri reveals drivers in fungal speciation.</title>
        <authorList>
            <consortium name="DOE Joint Genome Institute"/>
            <person name="Vesth T.C."/>
            <person name="Nybo J."/>
            <person name="Theobald S."/>
            <person name="Brandl J."/>
            <person name="Frisvad J.C."/>
            <person name="Nielsen K.F."/>
            <person name="Lyhne E.K."/>
            <person name="Kogle M.E."/>
            <person name="Kuo A."/>
            <person name="Riley R."/>
            <person name="Clum A."/>
            <person name="Nolan M."/>
            <person name="Lipzen A."/>
            <person name="Salamov A."/>
            <person name="Henrissat B."/>
            <person name="Wiebenga A."/>
            <person name="De vries R.P."/>
            <person name="Grigoriev I.V."/>
            <person name="Mortensen U.H."/>
            <person name="Andersen M.R."/>
            <person name="Baker S.E."/>
        </authorList>
    </citation>
    <scope>NUCLEOTIDE SEQUENCE [LARGE SCALE GENOMIC DNA]</scope>
    <source>
        <strain evidence="1 2">CBS 313.89</strain>
    </source>
</reference>
<keyword evidence="2" id="KW-1185">Reference proteome</keyword>
<proteinExistence type="predicted"/>
<dbReference type="GO" id="GO:0005737">
    <property type="term" value="C:cytoplasm"/>
    <property type="evidence" value="ECO:0007669"/>
    <property type="project" value="TreeGrafter"/>
</dbReference>
<dbReference type="VEuPathDB" id="FungiDB:BO72DRAFT_502254"/>
<accession>A0A8G1RD19</accession>
<dbReference type="EMBL" id="KZ824736">
    <property type="protein sequence ID" value="RAK71064.1"/>
    <property type="molecule type" value="Genomic_DNA"/>
</dbReference>
<dbReference type="Gene3D" id="3.90.79.10">
    <property type="entry name" value="Nucleoside Triphosphate Pyrophosphohydrolase"/>
    <property type="match status" value="1"/>
</dbReference>
<dbReference type="GO" id="GO:0004452">
    <property type="term" value="F:isopentenyl-diphosphate delta-isomerase activity"/>
    <property type="evidence" value="ECO:0007669"/>
    <property type="project" value="TreeGrafter"/>
</dbReference>
<evidence type="ECO:0000313" key="1">
    <source>
        <dbReference type="EMBL" id="RAK71064.1"/>
    </source>
</evidence>
<dbReference type="SUPFAM" id="SSF55811">
    <property type="entry name" value="Nudix"/>
    <property type="match status" value="1"/>
</dbReference>
<sequence length="77" mass="9115">ASVFLCKADVRLDVNAEEIRDYRYVTRSELQRMLGDSQFTFTPWFRLYCENFLDGWWEAICADSLSDLKADCTIHRL</sequence>
<organism evidence="1 2">
    <name type="scientific">Aspergillus fijiensis CBS 313.89</name>
    <dbReference type="NCBI Taxonomy" id="1448319"/>
    <lineage>
        <taxon>Eukaryota</taxon>
        <taxon>Fungi</taxon>
        <taxon>Dikarya</taxon>
        <taxon>Ascomycota</taxon>
        <taxon>Pezizomycotina</taxon>
        <taxon>Eurotiomycetes</taxon>
        <taxon>Eurotiomycetidae</taxon>
        <taxon>Eurotiales</taxon>
        <taxon>Aspergillaceae</taxon>
        <taxon>Aspergillus</taxon>
    </lineage>
</organism>
<dbReference type="OrthoDB" id="510307at2759"/>
<feature type="non-terminal residue" evidence="1">
    <location>
        <position position="1"/>
    </location>
</feature>
<dbReference type="AlphaFoldDB" id="A0A8G1RD19"/>
<evidence type="ECO:0000313" key="2">
    <source>
        <dbReference type="Proteomes" id="UP000249789"/>
    </source>
</evidence>
<dbReference type="GO" id="GO:0009240">
    <property type="term" value="P:isopentenyl diphosphate biosynthetic process"/>
    <property type="evidence" value="ECO:0007669"/>
    <property type="project" value="TreeGrafter"/>
</dbReference>